<accession>A0A0A2K2N6</accession>
<dbReference type="GeneID" id="27674160"/>
<gene>
    <name evidence="2" type="ORF">PEX2_014650</name>
</gene>
<evidence type="ECO:0000313" key="2">
    <source>
        <dbReference type="EMBL" id="KGO61969.1"/>
    </source>
</evidence>
<dbReference type="PhylomeDB" id="A0A0A2K2N6"/>
<dbReference type="VEuPathDB" id="FungiDB:PEXP_085210"/>
<organism evidence="2 3">
    <name type="scientific">Penicillium expansum</name>
    <name type="common">Blue mold rot fungus</name>
    <dbReference type="NCBI Taxonomy" id="27334"/>
    <lineage>
        <taxon>Eukaryota</taxon>
        <taxon>Fungi</taxon>
        <taxon>Dikarya</taxon>
        <taxon>Ascomycota</taxon>
        <taxon>Pezizomycotina</taxon>
        <taxon>Eurotiomycetes</taxon>
        <taxon>Eurotiomycetidae</taxon>
        <taxon>Eurotiales</taxon>
        <taxon>Aspergillaceae</taxon>
        <taxon>Penicillium</taxon>
    </lineage>
</organism>
<dbReference type="OrthoDB" id="5404773at2759"/>
<feature type="chain" id="PRO_5009752765" evidence="1">
    <location>
        <begin position="21"/>
        <end position="109"/>
    </location>
</feature>
<dbReference type="AlphaFoldDB" id="A0A0A2K2N6"/>
<dbReference type="EMBL" id="JQFZ01000027">
    <property type="protein sequence ID" value="KGO61969.1"/>
    <property type="molecule type" value="Genomic_DNA"/>
</dbReference>
<name>A0A0A2K2N6_PENEN</name>
<dbReference type="RefSeq" id="XP_016602635.1">
    <property type="nucleotide sequence ID" value="XM_016738741.1"/>
</dbReference>
<comment type="caution">
    <text evidence="2">The sequence shown here is derived from an EMBL/GenBank/DDBJ whole genome shotgun (WGS) entry which is preliminary data.</text>
</comment>
<proteinExistence type="predicted"/>
<feature type="signal peptide" evidence="1">
    <location>
        <begin position="1"/>
        <end position="20"/>
    </location>
</feature>
<evidence type="ECO:0000256" key="1">
    <source>
        <dbReference type="SAM" id="SignalP"/>
    </source>
</evidence>
<evidence type="ECO:0000313" key="3">
    <source>
        <dbReference type="Proteomes" id="UP000030143"/>
    </source>
</evidence>
<sequence>MRFSVSIISMALIAGASVQAALPKANEYKSTDCGGALNYGHHSSFLGDVTMDDSSHSVYLAGTNWVGFSDKTSNGGSCSGSALTLLQGECNNLDTSHPGKRIKCVRNIG</sequence>
<keyword evidence="3" id="KW-1185">Reference proteome</keyword>
<dbReference type="HOGENOM" id="CLU_162170_0_0_1"/>
<keyword evidence="1" id="KW-0732">Signal</keyword>
<reference evidence="2 3" key="1">
    <citation type="journal article" date="2015" name="Mol. Plant Microbe Interact.">
        <title>Genome, transcriptome, and functional analyses of Penicillium expansum provide new insights into secondary metabolism and pathogenicity.</title>
        <authorList>
            <person name="Ballester A.R."/>
            <person name="Marcet-Houben M."/>
            <person name="Levin E."/>
            <person name="Sela N."/>
            <person name="Selma-Lazaro C."/>
            <person name="Carmona L."/>
            <person name="Wisniewski M."/>
            <person name="Droby S."/>
            <person name="Gonzalez-Candelas L."/>
            <person name="Gabaldon T."/>
        </authorList>
    </citation>
    <scope>NUCLEOTIDE SEQUENCE [LARGE SCALE GENOMIC DNA]</scope>
    <source>
        <strain evidence="2 3">MD-8</strain>
    </source>
</reference>
<dbReference type="Proteomes" id="UP000030143">
    <property type="component" value="Unassembled WGS sequence"/>
</dbReference>
<protein>
    <submittedName>
        <fullName evidence="2">Uncharacterized protein</fullName>
    </submittedName>
</protein>